<proteinExistence type="predicted"/>
<reference evidence="3 4" key="1">
    <citation type="journal article" date="2013" name="BMC Genomics">
        <title>The miniature genome of a carnivorous plant Genlisea aurea contains a low number of genes and short non-coding sequences.</title>
        <authorList>
            <person name="Leushkin E.V."/>
            <person name="Sutormin R.A."/>
            <person name="Nabieva E.R."/>
            <person name="Penin A.A."/>
            <person name="Kondrashov A.S."/>
            <person name="Logacheva M.D."/>
        </authorList>
    </citation>
    <scope>NUCLEOTIDE SEQUENCE [LARGE SCALE GENOMIC DNA]</scope>
</reference>
<name>S8DWX2_9LAMI</name>
<organism evidence="3 4">
    <name type="scientific">Genlisea aurea</name>
    <dbReference type="NCBI Taxonomy" id="192259"/>
    <lineage>
        <taxon>Eukaryota</taxon>
        <taxon>Viridiplantae</taxon>
        <taxon>Streptophyta</taxon>
        <taxon>Embryophyta</taxon>
        <taxon>Tracheophyta</taxon>
        <taxon>Spermatophyta</taxon>
        <taxon>Magnoliopsida</taxon>
        <taxon>eudicotyledons</taxon>
        <taxon>Gunneridae</taxon>
        <taxon>Pentapetalae</taxon>
        <taxon>asterids</taxon>
        <taxon>lamiids</taxon>
        <taxon>Lamiales</taxon>
        <taxon>Lentibulariaceae</taxon>
        <taxon>Genlisea</taxon>
    </lineage>
</organism>
<feature type="coiled-coil region" evidence="1">
    <location>
        <begin position="1"/>
        <end position="28"/>
    </location>
</feature>
<protein>
    <recommendedName>
        <fullName evidence="5">Programmed cell death protein 7</fullName>
    </recommendedName>
</protein>
<evidence type="ECO:0000313" key="3">
    <source>
        <dbReference type="EMBL" id="EPS64362.1"/>
    </source>
</evidence>
<dbReference type="Pfam" id="PF16021">
    <property type="entry name" value="PDCD7"/>
    <property type="match status" value="1"/>
</dbReference>
<dbReference type="InterPro" id="IPR031974">
    <property type="entry name" value="PDCD7"/>
</dbReference>
<dbReference type="OrthoDB" id="2289628at2759"/>
<gene>
    <name evidence="3" type="ORF">M569_10419</name>
</gene>
<keyword evidence="1" id="KW-0175">Coiled coil</keyword>
<feature type="non-terminal residue" evidence="3">
    <location>
        <position position="1"/>
    </location>
</feature>
<dbReference type="Proteomes" id="UP000015453">
    <property type="component" value="Unassembled WGS sequence"/>
</dbReference>
<dbReference type="AlphaFoldDB" id="S8DWX2"/>
<evidence type="ECO:0000256" key="2">
    <source>
        <dbReference type="SAM" id="MobiDB-lite"/>
    </source>
</evidence>
<evidence type="ECO:0008006" key="5">
    <source>
        <dbReference type="Google" id="ProtNLM"/>
    </source>
</evidence>
<evidence type="ECO:0000256" key="1">
    <source>
        <dbReference type="SAM" id="Coils"/>
    </source>
</evidence>
<evidence type="ECO:0000313" key="4">
    <source>
        <dbReference type="Proteomes" id="UP000015453"/>
    </source>
</evidence>
<feature type="region of interest" description="Disordered" evidence="2">
    <location>
        <begin position="225"/>
        <end position="253"/>
    </location>
</feature>
<sequence>TRNLRATLEDLRHTLNLAEALRKEMEMLIMMKGRDSSMAKDDALDIFSRFLNENKIQVENQESIAIDAANSTLSKLRVQLEPFRIITDEKTPWEEKCALKSSVDKMEKHKRNKLWRKRKRKAIAENLAREHENFNEKDKAANEWRSRETAKDIAQLKVDKMKEIAKLKTKQGKKSLQSELELVLMIEKVQELRKLRVEKLKKQGRFFPDEDDRFVDGVREAVEEEERREMKSIQSGGEEDEKVEKMKKNPSSSSCDYVHQLLHPEFYHYYHGSSTDLGTLIEVRRQWDAFLRAGG</sequence>
<accession>S8DWX2</accession>
<keyword evidence="4" id="KW-1185">Reference proteome</keyword>
<dbReference type="EMBL" id="AUSU01004876">
    <property type="protein sequence ID" value="EPS64362.1"/>
    <property type="molecule type" value="Genomic_DNA"/>
</dbReference>
<dbReference type="PANTHER" id="PTHR48190:SF2">
    <property type="entry name" value="PROGRAMMED CELL DEATH PROTEIN 7"/>
    <property type="match status" value="1"/>
</dbReference>
<comment type="caution">
    <text evidence="3">The sequence shown here is derived from an EMBL/GenBank/DDBJ whole genome shotgun (WGS) entry which is preliminary data.</text>
</comment>
<dbReference type="InterPro" id="IPR052831">
    <property type="entry name" value="Apoptosis_promoter"/>
</dbReference>
<dbReference type="GO" id="GO:0005689">
    <property type="term" value="C:U12-type spliceosomal complex"/>
    <property type="evidence" value="ECO:0007669"/>
    <property type="project" value="TreeGrafter"/>
</dbReference>
<dbReference type="PANTHER" id="PTHR48190">
    <property type="entry name" value="PROGRAMMED CELL DEATH PROTEIN 7"/>
    <property type="match status" value="1"/>
</dbReference>
<feature type="non-terminal residue" evidence="3">
    <location>
        <position position="295"/>
    </location>
</feature>